<proteinExistence type="predicted"/>
<accession>A0A2X3EMS4</accession>
<dbReference type="EMBL" id="UAWQ01000002">
    <property type="protein sequence ID" value="SQC36317.1"/>
    <property type="molecule type" value="Genomic_DNA"/>
</dbReference>
<dbReference type="Proteomes" id="UP000251721">
    <property type="component" value="Unassembled WGS sequence"/>
</dbReference>
<organism evidence="1 2">
    <name type="scientific">Klebsiella pneumoniae</name>
    <dbReference type="NCBI Taxonomy" id="573"/>
    <lineage>
        <taxon>Bacteria</taxon>
        <taxon>Pseudomonadati</taxon>
        <taxon>Pseudomonadota</taxon>
        <taxon>Gammaproteobacteria</taxon>
        <taxon>Enterobacterales</taxon>
        <taxon>Enterobacteriaceae</taxon>
        <taxon>Klebsiella/Raoultella group</taxon>
        <taxon>Klebsiella</taxon>
        <taxon>Klebsiella pneumoniae complex</taxon>
    </lineage>
</organism>
<protein>
    <submittedName>
        <fullName evidence="1">Iron-sulfur cluster assembly ATPase protein SufC</fullName>
    </submittedName>
</protein>
<evidence type="ECO:0000313" key="1">
    <source>
        <dbReference type="EMBL" id="SQC36317.1"/>
    </source>
</evidence>
<gene>
    <name evidence="1" type="primary">sufC_1</name>
    <name evidence="1" type="ORF">NCTC13465_00154</name>
</gene>
<evidence type="ECO:0000313" key="2">
    <source>
        <dbReference type="Proteomes" id="UP000251721"/>
    </source>
</evidence>
<sequence>MLSIQDLHVAVEDKAILRGLNLEVRPGEVHAIMGAERLRQKYAFGHPGRA</sequence>
<reference evidence="1 2" key="1">
    <citation type="submission" date="2018-06" db="EMBL/GenBank/DDBJ databases">
        <authorList>
            <consortium name="Pathogen Informatics"/>
            <person name="Doyle S."/>
        </authorList>
    </citation>
    <scope>NUCLEOTIDE SEQUENCE [LARGE SCALE GENOMIC DNA]</scope>
    <source>
        <strain evidence="1 2">NCTC13465</strain>
    </source>
</reference>
<dbReference type="SUPFAM" id="SSF52540">
    <property type="entry name" value="P-loop containing nucleoside triphosphate hydrolases"/>
    <property type="match status" value="1"/>
</dbReference>
<dbReference type="AlphaFoldDB" id="A0A2X3EMS4"/>
<name>A0A2X3EMS4_KLEPN</name>
<dbReference type="Gene3D" id="3.40.50.300">
    <property type="entry name" value="P-loop containing nucleotide triphosphate hydrolases"/>
    <property type="match status" value="1"/>
</dbReference>
<dbReference type="InterPro" id="IPR027417">
    <property type="entry name" value="P-loop_NTPase"/>
</dbReference>